<dbReference type="Gene3D" id="3.30.450.30">
    <property type="entry name" value="Dynein light chain 2a, cytoplasmic"/>
    <property type="match status" value="1"/>
</dbReference>
<dbReference type="VEuPathDB" id="CryptoDB:cubi_02736"/>
<proteinExistence type="predicted"/>
<gene>
    <name evidence="1" type="ORF">cubi_02736</name>
</gene>
<dbReference type="Proteomes" id="UP000186176">
    <property type="component" value="Unassembled WGS sequence"/>
</dbReference>
<dbReference type="SUPFAM" id="SSF103196">
    <property type="entry name" value="Roadblock/LC7 domain"/>
    <property type="match status" value="1"/>
</dbReference>
<name>A0A1J4MI79_9CRYT</name>
<dbReference type="OrthoDB" id="343907at2759"/>
<evidence type="ECO:0000313" key="2">
    <source>
        <dbReference type="Proteomes" id="UP000186176"/>
    </source>
</evidence>
<dbReference type="SMART" id="SM01278">
    <property type="entry name" value="MAPKK1_Int"/>
    <property type="match status" value="1"/>
</dbReference>
<keyword evidence="2" id="KW-1185">Reference proteome</keyword>
<accession>A0A1J4MI79</accession>
<comment type="caution">
    <text evidence="1">The sequence shown here is derived from an EMBL/GenBank/DDBJ whole genome shotgun (WGS) entry which is preliminary data.</text>
</comment>
<evidence type="ECO:0000313" key="1">
    <source>
        <dbReference type="EMBL" id="OII73934.1"/>
    </source>
</evidence>
<dbReference type="AlphaFoldDB" id="A0A1J4MI79"/>
<dbReference type="GeneID" id="39979526"/>
<reference evidence="1 2" key="1">
    <citation type="submission" date="2016-10" db="EMBL/GenBank/DDBJ databases">
        <title>Reductive evolution of mitochondrial metabolism and differential evolution of invasion-related proteins in Cryptosporidium.</title>
        <authorList>
            <person name="Liu S."/>
            <person name="Roellig D.M."/>
            <person name="Guo Y."/>
            <person name="Li N."/>
            <person name="Frace M.A."/>
            <person name="Tang K."/>
            <person name="Zhang L."/>
            <person name="Feng Y."/>
            <person name="Xiao L."/>
        </authorList>
    </citation>
    <scope>NUCLEOTIDE SEQUENCE [LARGE SCALE GENOMIC DNA]</scope>
    <source>
        <strain evidence="1">39726</strain>
    </source>
</reference>
<dbReference type="Pfam" id="PF08923">
    <property type="entry name" value="MAPKK1_Int"/>
    <property type="match status" value="1"/>
</dbReference>
<sequence length="179" mass="20200">MHPTGLSVSDFMTDPENSCEEFSFNFEHLISLLNSIVEKKKGLESICVTDHDGVVVLKASNSSSGSKSVLINPSIPVVFASLISSCEKLEEFGKASFVIIRTNKDSTFQINFHPLIIHIVTNFHYEGKISAILDYIEVPNYTIWWCLLNIQLIYNRGLQHLSTSSLIQHELTYFIPFIC</sequence>
<dbReference type="EMBL" id="LRBP01000013">
    <property type="protein sequence ID" value="OII73934.1"/>
    <property type="molecule type" value="Genomic_DNA"/>
</dbReference>
<organism evidence="1 2">
    <name type="scientific">Cryptosporidium ubiquitum</name>
    <dbReference type="NCBI Taxonomy" id="857276"/>
    <lineage>
        <taxon>Eukaryota</taxon>
        <taxon>Sar</taxon>
        <taxon>Alveolata</taxon>
        <taxon>Apicomplexa</taxon>
        <taxon>Conoidasida</taxon>
        <taxon>Coccidia</taxon>
        <taxon>Eucoccidiorida</taxon>
        <taxon>Eimeriorina</taxon>
        <taxon>Cryptosporidiidae</taxon>
        <taxon>Cryptosporidium</taxon>
    </lineage>
</organism>
<protein>
    <submittedName>
        <fullName evidence="1">Ragulator complex protein</fullName>
    </submittedName>
</protein>
<dbReference type="RefSeq" id="XP_028875154.1">
    <property type="nucleotide sequence ID" value="XM_029019747.1"/>
</dbReference>
<dbReference type="InterPro" id="IPR015019">
    <property type="entry name" value="LAMTOR3"/>
</dbReference>
<dbReference type="GO" id="GO:0032006">
    <property type="term" value="P:regulation of TOR signaling"/>
    <property type="evidence" value="ECO:0007669"/>
    <property type="project" value="InterPro"/>
</dbReference>